<feature type="domain" description="C2H2-type" evidence="13">
    <location>
        <begin position="718"/>
        <end position="748"/>
    </location>
</feature>
<keyword evidence="2 11" id="KW-0479">Metal-binding</keyword>
<dbReference type="STRING" id="74873.A0A084VM34"/>
<organism evidence="15">
    <name type="scientific">Anopheles sinensis</name>
    <name type="common">Mosquito</name>
    <dbReference type="NCBI Taxonomy" id="74873"/>
    <lineage>
        <taxon>Eukaryota</taxon>
        <taxon>Metazoa</taxon>
        <taxon>Ecdysozoa</taxon>
        <taxon>Arthropoda</taxon>
        <taxon>Hexapoda</taxon>
        <taxon>Insecta</taxon>
        <taxon>Pterygota</taxon>
        <taxon>Neoptera</taxon>
        <taxon>Endopterygota</taxon>
        <taxon>Diptera</taxon>
        <taxon>Nematocera</taxon>
        <taxon>Culicoidea</taxon>
        <taxon>Culicidae</taxon>
        <taxon>Anophelinae</taxon>
        <taxon>Anopheles</taxon>
    </lineage>
</organism>
<feature type="binding site" evidence="11">
    <location>
        <position position="60"/>
    </location>
    <ligand>
        <name>Zn(2+)</name>
        <dbReference type="ChEBI" id="CHEBI:29105"/>
    </ligand>
</feature>
<evidence type="ECO:0000256" key="1">
    <source>
        <dbReference type="ARBA" id="ARBA00004123"/>
    </source>
</evidence>
<feature type="compositionally biased region" description="Acidic residues" evidence="12">
    <location>
        <begin position="151"/>
        <end position="163"/>
    </location>
</feature>
<dbReference type="Gene3D" id="3.30.160.60">
    <property type="entry name" value="Classic Zinc Finger"/>
    <property type="match status" value="8"/>
</dbReference>
<evidence type="ECO:0000256" key="5">
    <source>
        <dbReference type="ARBA" id="ARBA00022833"/>
    </source>
</evidence>
<protein>
    <submittedName>
        <fullName evidence="15">AGAP009339-PA-like protein</fullName>
    </submittedName>
</protein>
<reference evidence="15 17" key="1">
    <citation type="journal article" date="2014" name="BMC Genomics">
        <title>Genome sequence of Anopheles sinensis provides insight into genetics basis of mosquito competence for malaria parasites.</title>
        <authorList>
            <person name="Zhou D."/>
            <person name="Zhang D."/>
            <person name="Ding G."/>
            <person name="Shi L."/>
            <person name="Hou Q."/>
            <person name="Ye Y."/>
            <person name="Xu Y."/>
            <person name="Zhou H."/>
            <person name="Xiong C."/>
            <person name="Li S."/>
            <person name="Yu J."/>
            <person name="Hong S."/>
            <person name="Yu X."/>
            <person name="Zou P."/>
            <person name="Chen C."/>
            <person name="Chang X."/>
            <person name="Wang W."/>
            <person name="Lv Y."/>
            <person name="Sun Y."/>
            <person name="Ma L."/>
            <person name="Shen B."/>
            <person name="Zhu C."/>
        </authorList>
    </citation>
    <scope>NUCLEOTIDE SEQUENCE [LARGE SCALE GENOMIC DNA]</scope>
</reference>
<evidence type="ECO:0000259" key="13">
    <source>
        <dbReference type="PROSITE" id="PS50157"/>
    </source>
</evidence>
<feature type="domain" description="C2H2-type" evidence="13">
    <location>
        <begin position="563"/>
        <end position="591"/>
    </location>
</feature>
<feature type="domain" description="C2H2-type" evidence="13">
    <location>
        <begin position="787"/>
        <end position="814"/>
    </location>
</feature>
<evidence type="ECO:0000256" key="4">
    <source>
        <dbReference type="ARBA" id="ARBA00022771"/>
    </source>
</evidence>
<dbReference type="InterPro" id="IPR013087">
    <property type="entry name" value="Znf_C2H2_type"/>
</dbReference>
<evidence type="ECO:0000256" key="11">
    <source>
        <dbReference type="PROSITE-ProRule" id="PRU01263"/>
    </source>
</evidence>
<feature type="domain" description="C2H2-type" evidence="13">
    <location>
        <begin position="902"/>
        <end position="930"/>
    </location>
</feature>
<dbReference type="EMBL" id="KE524975">
    <property type="protein sequence ID" value="KFB39028.1"/>
    <property type="molecule type" value="Genomic_DNA"/>
</dbReference>
<dbReference type="SUPFAM" id="SSF57667">
    <property type="entry name" value="beta-beta-alpha zinc fingers"/>
    <property type="match status" value="4"/>
</dbReference>
<evidence type="ECO:0000313" key="16">
    <source>
        <dbReference type="EnsemblMetazoa" id="ASIC006738-PA"/>
    </source>
</evidence>
<evidence type="ECO:0000256" key="9">
    <source>
        <dbReference type="ARBA" id="ARBA00023242"/>
    </source>
</evidence>
<dbReference type="GO" id="GO:0000978">
    <property type="term" value="F:RNA polymerase II cis-regulatory region sequence-specific DNA binding"/>
    <property type="evidence" value="ECO:0007669"/>
    <property type="project" value="TreeGrafter"/>
</dbReference>
<dbReference type="FunFam" id="3.30.160.60:FF:000145">
    <property type="entry name" value="Zinc finger protein 574"/>
    <property type="match status" value="1"/>
</dbReference>
<dbReference type="FunFam" id="3.30.160.60:FF:000446">
    <property type="entry name" value="Zinc finger protein"/>
    <property type="match status" value="1"/>
</dbReference>
<name>A0A084VM34_ANOSI</name>
<dbReference type="GO" id="GO:0003700">
    <property type="term" value="F:DNA-binding transcription factor activity"/>
    <property type="evidence" value="ECO:0007669"/>
    <property type="project" value="TreeGrafter"/>
</dbReference>
<dbReference type="PANTHER" id="PTHR24390">
    <property type="entry name" value="ZINC FINGER PROTEIN"/>
    <property type="match status" value="1"/>
</dbReference>
<evidence type="ECO:0000256" key="3">
    <source>
        <dbReference type="ARBA" id="ARBA00022737"/>
    </source>
</evidence>
<feature type="domain" description="C2H2-type" evidence="13">
    <location>
        <begin position="845"/>
        <end position="873"/>
    </location>
</feature>
<sequence>MPKTGELMRCCICCKHKANDDLYDLAISVDMSNGKSSCTIAEMIETVASIKLKPVPQSICESCWSYVNEAHLIRDQIRRSKYLQRCSESEHDNDTIVEIAANFEILAEDSSVKFPDNNLPEEDYESEYLDEYLEPTKSDDHTYDNPRDEEAVHEEEEEVEEECANPKNIPSSKSILLDASVVQEKTVLGVPCPSDLHITRQFVEPRSQFILRDEYHTQYRLLEVTGERCCGCSFVAGNRKELLQHSETVHAIDITDIGDYCPMCFYKFATDRHLERHMEEFKSTLIYVCLQCNRFYNLRQKMFNHLLKCGESIDVLSPDESDAEENENPDNDEEYYEEIIEDTYSDMNSPVNDSLTEAYQRKMMYCRALFDEIVSNGTSFSCKLDEAELNVQDFQIIDQCSFETFKFVRLRGERCCGCSYTCATREQLMQHGKVMHVADKIIQDDLTCCLCGSQFHEESEMVRHLSFFTSKELFFCTICHESFLSRESLKTHQQTNESHIEMFGSGKFVELDMPLVMEQLDRLQAEKNINRPKYIRCIPMPEERFIQNITKYKNYSVLTVVGQRCCGCGKFFDTLTDLKQHSQQEHTTSIASSWISDQLQCDICYAVFDFERGLILHKSTRRNNKTNLYLCKLCGLLFTKKYCLARHMQFAPNHLSELIVHASGRGASESVEVEDEKGPEDTEMNDPPELDPRVSEALQLHKSVQRAGLEKVGHFVGYHCCFSKCTATFSNEEDLVEHSRDEHNGKRLENETERKSDKNVCPSCCKSYQDLAKLSWHRFHRFIPRQYNCKHCDKTFDKYPKLKLHVDTKHSESPSNYVCSVCDKSFVLNSRLKAHMKLHTTQKDYACDICGDKFRSNGLLKRHRRSVHSTERPYECKHCPKRFRVIEKFKIHQRVHTGEKPFECTYCQRTFSHFTDRKRHIMTAHTGERPFKCSYCPAAYIRNRELTLHMQKHKDIVQNEAGVMKQESCYESG</sequence>
<dbReference type="VEuPathDB" id="VectorBase:ASIC006738"/>
<feature type="binding site" evidence="11">
    <location>
        <position position="13"/>
    </location>
    <ligand>
        <name>Zn(2+)</name>
        <dbReference type="ChEBI" id="CHEBI:29105"/>
    </ligand>
</feature>
<feature type="domain" description="C2H2-type" evidence="13">
    <location>
        <begin position="817"/>
        <end position="844"/>
    </location>
</feature>
<accession>A0A084VM34</accession>
<dbReference type="OrthoDB" id="8922241at2759"/>
<feature type="domain" description="ZAD" evidence="14">
    <location>
        <begin position="8"/>
        <end position="87"/>
    </location>
</feature>
<evidence type="ECO:0000259" key="14">
    <source>
        <dbReference type="PROSITE" id="PS51915"/>
    </source>
</evidence>
<feature type="domain" description="C2H2-type" evidence="13">
    <location>
        <begin position="874"/>
        <end position="901"/>
    </location>
</feature>
<dbReference type="FunFam" id="3.30.160.60:FF:000213">
    <property type="entry name" value="Zinc finger protein 624"/>
    <property type="match status" value="1"/>
</dbReference>
<dbReference type="PROSITE" id="PS00028">
    <property type="entry name" value="ZINC_FINGER_C2H2_1"/>
    <property type="match status" value="9"/>
</dbReference>
<comment type="subcellular location">
    <subcellularLocation>
        <location evidence="1">Nucleus</location>
    </subcellularLocation>
</comment>
<dbReference type="GO" id="GO:0006357">
    <property type="term" value="P:regulation of transcription by RNA polymerase II"/>
    <property type="evidence" value="ECO:0007669"/>
    <property type="project" value="TreeGrafter"/>
</dbReference>
<feature type="compositionally biased region" description="Basic and acidic residues" evidence="12">
    <location>
        <begin position="135"/>
        <end position="150"/>
    </location>
</feature>
<keyword evidence="6" id="KW-0805">Transcription regulation</keyword>
<feature type="domain" description="C2H2-type" evidence="13">
    <location>
        <begin position="474"/>
        <end position="499"/>
    </location>
</feature>
<gene>
    <name evidence="15" type="ORF">ZHAS_00006738</name>
</gene>
<evidence type="ECO:0000256" key="2">
    <source>
        <dbReference type="ARBA" id="ARBA00022723"/>
    </source>
</evidence>
<dbReference type="AlphaFoldDB" id="A0A084VM34"/>
<dbReference type="GO" id="GO:0008270">
    <property type="term" value="F:zinc ion binding"/>
    <property type="evidence" value="ECO:0007669"/>
    <property type="project" value="UniProtKB-UniRule"/>
</dbReference>
<keyword evidence="5 11" id="KW-0862">Zinc</keyword>
<dbReference type="OMA" id="PRQYNCK"/>
<dbReference type="GO" id="GO:0005634">
    <property type="term" value="C:nucleus"/>
    <property type="evidence" value="ECO:0007669"/>
    <property type="project" value="UniProtKB-SubCell"/>
</dbReference>
<dbReference type="EnsemblMetazoa" id="ASIC006738-RA">
    <property type="protein sequence ID" value="ASIC006738-PA"/>
    <property type="gene ID" value="ASIC006738"/>
</dbReference>
<dbReference type="PROSITE" id="PS50157">
    <property type="entry name" value="ZINC_FINGER_C2H2_2"/>
    <property type="match status" value="10"/>
</dbReference>
<feature type="region of interest" description="Disordered" evidence="12">
    <location>
        <begin position="666"/>
        <end position="689"/>
    </location>
</feature>
<keyword evidence="8" id="KW-0804">Transcription</keyword>
<reference evidence="16" key="2">
    <citation type="submission" date="2020-05" db="UniProtKB">
        <authorList>
            <consortium name="EnsemblMetazoa"/>
        </authorList>
    </citation>
    <scope>IDENTIFICATION</scope>
</reference>
<dbReference type="PROSITE" id="PS51915">
    <property type="entry name" value="ZAD"/>
    <property type="match status" value="1"/>
</dbReference>
<dbReference type="InterPro" id="IPR036236">
    <property type="entry name" value="Znf_C2H2_sf"/>
</dbReference>
<keyword evidence="7" id="KW-0238">DNA-binding</keyword>
<evidence type="ECO:0000256" key="12">
    <source>
        <dbReference type="SAM" id="MobiDB-lite"/>
    </source>
</evidence>
<feature type="domain" description="C2H2-type" evidence="13">
    <location>
        <begin position="931"/>
        <end position="953"/>
    </location>
</feature>
<feature type="domain" description="C2H2-type" evidence="13">
    <location>
        <begin position="629"/>
        <end position="659"/>
    </location>
</feature>
<dbReference type="SMART" id="SM00355">
    <property type="entry name" value="ZnF_C2H2"/>
    <property type="match status" value="15"/>
</dbReference>
<dbReference type="Pfam" id="PF07776">
    <property type="entry name" value="zf-AD"/>
    <property type="match status" value="1"/>
</dbReference>
<dbReference type="PANTHER" id="PTHR24390:SF79">
    <property type="entry name" value="ASPARAGINE-RICH ZINC FINGER PROTEIN AZF1"/>
    <property type="match status" value="1"/>
</dbReference>
<feature type="compositionally biased region" description="Acidic residues" evidence="12">
    <location>
        <begin position="671"/>
        <end position="689"/>
    </location>
</feature>
<feature type="binding site" evidence="11">
    <location>
        <position position="63"/>
    </location>
    <ligand>
        <name>Zn(2+)</name>
        <dbReference type="ChEBI" id="CHEBI:29105"/>
    </ligand>
</feature>
<keyword evidence="3" id="KW-0677">Repeat</keyword>
<dbReference type="InterPro" id="IPR012934">
    <property type="entry name" value="Znf_AD"/>
</dbReference>
<evidence type="ECO:0000313" key="17">
    <source>
        <dbReference type="Proteomes" id="UP000030765"/>
    </source>
</evidence>
<dbReference type="Proteomes" id="UP000030765">
    <property type="component" value="Unassembled WGS sequence"/>
</dbReference>
<proteinExistence type="predicted"/>
<evidence type="ECO:0000313" key="15">
    <source>
        <dbReference type="EMBL" id="KFB39028.1"/>
    </source>
</evidence>
<evidence type="ECO:0000256" key="10">
    <source>
        <dbReference type="PROSITE-ProRule" id="PRU00042"/>
    </source>
</evidence>
<evidence type="ECO:0000256" key="7">
    <source>
        <dbReference type="ARBA" id="ARBA00023125"/>
    </source>
</evidence>
<keyword evidence="17" id="KW-1185">Reference proteome</keyword>
<evidence type="ECO:0000256" key="6">
    <source>
        <dbReference type="ARBA" id="ARBA00023015"/>
    </source>
</evidence>
<evidence type="ECO:0000256" key="8">
    <source>
        <dbReference type="ARBA" id="ARBA00023163"/>
    </source>
</evidence>
<dbReference type="VEuPathDB" id="VectorBase:ASIS002303"/>
<dbReference type="EMBL" id="ATLV01014577">
    <property type="status" value="NOT_ANNOTATED_CDS"/>
    <property type="molecule type" value="Genomic_DNA"/>
</dbReference>
<dbReference type="SMART" id="SM00868">
    <property type="entry name" value="zf-AD"/>
    <property type="match status" value="1"/>
</dbReference>
<feature type="region of interest" description="Disordered" evidence="12">
    <location>
        <begin position="135"/>
        <end position="167"/>
    </location>
</feature>
<dbReference type="Pfam" id="PF00096">
    <property type="entry name" value="zf-C2H2"/>
    <property type="match status" value="4"/>
</dbReference>
<keyword evidence="9" id="KW-0539">Nucleus</keyword>
<feature type="binding site" evidence="11">
    <location>
        <position position="10"/>
    </location>
    <ligand>
        <name>Zn(2+)</name>
        <dbReference type="ChEBI" id="CHEBI:29105"/>
    </ligand>
</feature>
<keyword evidence="4 10" id="KW-0863">Zinc-finger</keyword>